<protein>
    <recommendedName>
        <fullName evidence="3">CobN/magnesium chelatase domain-containing protein</fullName>
    </recommendedName>
</protein>
<sequence>MGVFSRSSNLYGVLDHPMVAAYFGGLAAAITASGGDANMYINNLRNGETNIQTLSEFLSMDLSSRYLNPEWIKGMMESGYAGTAHMEELFGVMSVWQMTMPDLVTDKMWNNLYETYINDSKETGVTEYLKSENAYAYQSAVATLLNSIYSGDWTPSEDVQKQLEQEYVEQTILNGVVCCHHTCSNLELNAQIVQGLLSMDISKSEKQTYLDIINVALDQNFNLPTTNSGSGSGTGGAVVVGTADNETNTTLAQTEDTTTDGEGFGQDATPSGSTASAAPQVSGYEMVTQRMENAASSVRDFIANPTVSSSSMIAIAFVVLVIGAVFFGFRRKGI</sequence>
<keyword evidence="2" id="KW-0812">Transmembrane</keyword>
<keyword evidence="2" id="KW-1133">Transmembrane helix</keyword>
<evidence type="ECO:0000313" key="5">
    <source>
        <dbReference type="Proteomes" id="UP001302978"/>
    </source>
</evidence>
<name>A0AA96VAF2_9EURY</name>
<dbReference type="AlphaFoldDB" id="A0AA96VAF2"/>
<dbReference type="KEGG" id="mehf:MmiHf6_17880"/>
<feature type="region of interest" description="Disordered" evidence="1">
    <location>
        <begin position="252"/>
        <end position="280"/>
    </location>
</feature>
<feature type="domain" description="CobN/magnesium chelatase" evidence="3">
    <location>
        <begin position="3"/>
        <end position="158"/>
    </location>
</feature>
<dbReference type="PANTHER" id="PTHR44119:SF4">
    <property type="entry name" value="AEROBIC COBALTOCHELATASE SUBUNIT COBN"/>
    <property type="match status" value="1"/>
</dbReference>
<feature type="transmembrane region" description="Helical" evidence="2">
    <location>
        <begin position="311"/>
        <end position="329"/>
    </location>
</feature>
<dbReference type="InterPro" id="IPR003672">
    <property type="entry name" value="CobN/Mg_chltase"/>
</dbReference>
<dbReference type="PANTHER" id="PTHR44119">
    <property type="entry name" value="MAGNESIUM-CHELATASE SUBUNIT CHLH, CHLOROPLASTIC"/>
    <property type="match status" value="1"/>
</dbReference>
<dbReference type="Pfam" id="PF02514">
    <property type="entry name" value="CobN-Mg_chel"/>
    <property type="match status" value="1"/>
</dbReference>
<feature type="compositionally biased region" description="Low complexity" evidence="1">
    <location>
        <begin position="268"/>
        <end position="279"/>
    </location>
</feature>
<organism evidence="4 5">
    <name type="scientific">Methanimicrococcus hongohii</name>
    <dbReference type="NCBI Taxonomy" id="3028295"/>
    <lineage>
        <taxon>Archaea</taxon>
        <taxon>Methanobacteriati</taxon>
        <taxon>Methanobacteriota</taxon>
        <taxon>Stenosarchaea group</taxon>
        <taxon>Methanomicrobia</taxon>
        <taxon>Methanosarcinales</taxon>
        <taxon>Methanosarcinaceae</taxon>
        <taxon>Methanimicrococcus</taxon>
    </lineage>
</organism>
<evidence type="ECO:0000256" key="2">
    <source>
        <dbReference type="SAM" id="Phobius"/>
    </source>
</evidence>
<reference evidence="4 5" key="1">
    <citation type="submission" date="2023-07" db="EMBL/GenBank/DDBJ databases">
        <title>Closed genoem sequence of Methanomicrococcus sp. Hf6.</title>
        <authorList>
            <person name="Poehlein A."/>
            <person name="Protasov E."/>
            <person name="Platt K."/>
            <person name="Reeh H."/>
            <person name="Daniel R."/>
            <person name="Brune A."/>
        </authorList>
    </citation>
    <scope>NUCLEOTIDE SEQUENCE [LARGE SCALE GENOMIC DNA]</scope>
    <source>
        <strain evidence="4 5">Hf6</strain>
    </source>
</reference>
<evidence type="ECO:0000259" key="3">
    <source>
        <dbReference type="Pfam" id="PF02514"/>
    </source>
</evidence>
<dbReference type="EMBL" id="CP131059">
    <property type="protein sequence ID" value="WNY24451.1"/>
    <property type="molecule type" value="Genomic_DNA"/>
</dbReference>
<accession>A0AA96VAF2</accession>
<gene>
    <name evidence="4" type="ORF">MmiHf6_17880</name>
</gene>
<evidence type="ECO:0000313" key="4">
    <source>
        <dbReference type="EMBL" id="WNY24451.1"/>
    </source>
</evidence>
<keyword evidence="5" id="KW-1185">Reference proteome</keyword>
<evidence type="ECO:0000256" key="1">
    <source>
        <dbReference type="SAM" id="MobiDB-lite"/>
    </source>
</evidence>
<dbReference type="Proteomes" id="UP001302978">
    <property type="component" value="Chromosome"/>
</dbReference>
<keyword evidence="2" id="KW-0472">Membrane</keyword>
<proteinExistence type="predicted"/>